<comment type="function">
    <text evidence="1">Involved in the transposition of the insertion sequence IS5.</text>
</comment>
<dbReference type="AlphaFoldDB" id="X1HCD5"/>
<dbReference type="GO" id="GO:0003677">
    <property type="term" value="F:DNA binding"/>
    <property type="evidence" value="ECO:0007669"/>
    <property type="project" value="UniProtKB-KW"/>
</dbReference>
<dbReference type="GO" id="GO:0004803">
    <property type="term" value="F:transposase activity"/>
    <property type="evidence" value="ECO:0007669"/>
    <property type="project" value="InterPro"/>
</dbReference>
<proteinExistence type="predicted"/>
<evidence type="ECO:0000256" key="3">
    <source>
        <dbReference type="ARBA" id="ARBA00023172"/>
    </source>
</evidence>
<accession>X1HCD5</accession>
<feature type="domain" description="Transposase IS4-like" evidence="5">
    <location>
        <begin position="148"/>
        <end position="296"/>
    </location>
</feature>
<evidence type="ECO:0000256" key="2">
    <source>
        <dbReference type="ARBA" id="ARBA00023125"/>
    </source>
</evidence>
<evidence type="ECO:0000259" key="6">
    <source>
        <dbReference type="Pfam" id="PF05598"/>
    </source>
</evidence>
<feature type="domain" description="Transposase InsH N-terminal" evidence="6">
    <location>
        <begin position="17"/>
        <end position="116"/>
    </location>
</feature>
<evidence type="ECO:0000259" key="5">
    <source>
        <dbReference type="Pfam" id="PF01609"/>
    </source>
</evidence>
<sequence>MKNINPLGLFDDHFLMEKLTKLGDPLQKLNDYIDWKIFESPLNEAYKDEDKDLSKGGRPPFCRLMMFKALLIQSLYNLSDDQLEYQIVDRASFKRFLGLKKSDKVPDSKTFWAFREQLVEKEVIEGLFKVFNETLDAAGVFANEGKMVDASFVEAPRQRNTREENKHIKETGTAPEKWKEKPHKLCQKDIDARWTKKNNSIYYGYKNHVKADVKTKLIEKYKVTDASVHDSQATEELLTEKDEGQPIYADSAYTGEEQEKVYKKKKVINKVIEKGYRNKSLSEKQKAGNKEKSRTRA</sequence>
<dbReference type="InterPro" id="IPR002559">
    <property type="entry name" value="Transposase_11"/>
</dbReference>
<dbReference type="PANTHER" id="PTHR35604">
    <property type="entry name" value="TRANSPOSASE INSH FOR INSERTION SEQUENCE ELEMENT IS5A-RELATED"/>
    <property type="match status" value="1"/>
</dbReference>
<comment type="caution">
    <text evidence="7">The sequence shown here is derived from an EMBL/GenBank/DDBJ whole genome shotgun (WGS) entry which is preliminary data.</text>
</comment>
<feature type="compositionally biased region" description="Basic and acidic residues" evidence="4">
    <location>
        <begin position="158"/>
        <end position="170"/>
    </location>
</feature>
<dbReference type="NCBIfam" id="NF033581">
    <property type="entry name" value="transpos_IS5_4"/>
    <property type="match status" value="1"/>
</dbReference>
<protein>
    <recommendedName>
        <fullName evidence="8">Transposase InsH N-terminal domain-containing protein</fullName>
    </recommendedName>
</protein>
<dbReference type="Pfam" id="PF05598">
    <property type="entry name" value="DUF772"/>
    <property type="match status" value="1"/>
</dbReference>
<feature type="non-terminal residue" evidence="7">
    <location>
        <position position="297"/>
    </location>
</feature>
<dbReference type="PANTHER" id="PTHR35604:SF2">
    <property type="entry name" value="TRANSPOSASE INSH FOR INSERTION SEQUENCE ELEMENT IS5A-RELATED"/>
    <property type="match status" value="1"/>
</dbReference>
<keyword evidence="3" id="KW-0233">DNA recombination</keyword>
<evidence type="ECO:0008006" key="8">
    <source>
        <dbReference type="Google" id="ProtNLM"/>
    </source>
</evidence>
<evidence type="ECO:0000313" key="7">
    <source>
        <dbReference type="EMBL" id="GAH54745.1"/>
    </source>
</evidence>
<keyword evidence="2" id="KW-0238">DNA-binding</keyword>
<feature type="region of interest" description="Disordered" evidence="4">
    <location>
        <begin position="158"/>
        <end position="179"/>
    </location>
</feature>
<dbReference type="EMBL" id="BARU01016970">
    <property type="protein sequence ID" value="GAH54745.1"/>
    <property type="molecule type" value="Genomic_DNA"/>
</dbReference>
<evidence type="ECO:0000256" key="1">
    <source>
        <dbReference type="ARBA" id="ARBA00003544"/>
    </source>
</evidence>
<evidence type="ECO:0000256" key="4">
    <source>
        <dbReference type="SAM" id="MobiDB-lite"/>
    </source>
</evidence>
<reference evidence="7" key="1">
    <citation type="journal article" date="2014" name="Front. Microbiol.">
        <title>High frequency of phylogenetically diverse reductive dehalogenase-homologous genes in deep subseafloor sedimentary metagenomes.</title>
        <authorList>
            <person name="Kawai M."/>
            <person name="Futagami T."/>
            <person name="Toyoda A."/>
            <person name="Takaki Y."/>
            <person name="Nishi S."/>
            <person name="Hori S."/>
            <person name="Arai W."/>
            <person name="Tsubouchi T."/>
            <person name="Morono Y."/>
            <person name="Uchiyama I."/>
            <person name="Ito T."/>
            <person name="Fujiyama A."/>
            <person name="Inagaki F."/>
            <person name="Takami H."/>
        </authorList>
    </citation>
    <scope>NUCLEOTIDE SEQUENCE</scope>
    <source>
        <strain evidence="7">Expedition CK06-06</strain>
    </source>
</reference>
<dbReference type="Pfam" id="PF01609">
    <property type="entry name" value="DDE_Tnp_1"/>
    <property type="match status" value="1"/>
</dbReference>
<feature type="region of interest" description="Disordered" evidence="4">
    <location>
        <begin position="278"/>
        <end position="297"/>
    </location>
</feature>
<gene>
    <name evidence="7" type="ORF">S03H2_28170</name>
</gene>
<name>X1HCD5_9ZZZZ</name>
<dbReference type="GO" id="GO:0006313">
    <property type="term" value="P:DNA transposition"/>
    <property type="evidence" value="ECO:0007669"/>
    <property type="project" value="InterPro"/>
</dbReference>
<dbReference type="InterPro" id="IPR008490">
    <property type="entry name" value="Transposase_InsH_N"/>
</dbReference>
<dbReference type="InterPro" id="IPR047959">
    <property type="entry name" value="Transpos_IS5"/>
</dbReference>
<organism evidence="7">
    <name type="scientific">marine sediment metagenome</name>
    <dbReference type="NCBI Taxonomy" id="412755"/>
    <lineage>
        <taxon>unclassified sequences</taxon>
        <taxon>metagenomes</taxon>
        <taxon>ecological metagenomes</taxon>
    </lineage>
</organism>